<feature type="transmembrane region" description="Helical" evidence="1">
    <location>
        <begin position="131"/>
        <end position="151"/>
    </location>
</feature>
<dbReference type="OrthoDB" id="10248446at2759"/>
<dbReference type="Gene3D" id="3.30.300.20">
    <property type="match status" value="1"/>
</dbReference>
<keyword evidence="1" id="KW-0812">Transmembrane</keyword>
<dbReference type="Proteomes" id="UP000823388">
    <property type="component" value="Chromosome 3N"/>
</dbReference>
<dbReference type="InterPro" id="IPR015946">
    <property type="entry name" value="KH_dom-like_a/b"/>
</dbReference>
<keyword evidence="1" id="KW-1133">Transmembrane helix</keyword>
<protein>
    <submittedName>
        <fullName evidence="2">Uncharacterized protein</fullName>
    </submittedName>
</protein>
<keyword evidence="1" id="KW-0472">Membrane</keyword>
<organism evidence="2 3">
    <name type="scientific">Panicum virgatum</name>
    <name type="common">Blackwell switchgrass</name>
    <dbReference type="NCBI Taxonomy" id="38727"/>
    <lineage>
        <taxon>Eukaryota</taxon>
        <taxon>Viridiplantae</taxon>
        <taxon>Streptophyta</taxon>
        <taxon>Embryophyta</taxon>
        <taxon>Tracheophyta</taxon>
        <taxon>Spermatophyta</taxon>
        <taxon>Magnoliopsida</taxon>
        <taxon>Liliopsida</taxon>
        <taxon>Poales</taxon>
        <taxon>Poaceae</taxon>
        <taxon>PACMAD clade</taxon>
        <taxon>Panicoideae</taxon>
        <taxon>Panicodae</taxon>
        <taxon>Paniceae</taxon>
        <taxon>Panicinae</taxon>
        <taxon>Panicum</taxon>
        <taxon>Panicum sect. Hiantes</taxon>
    </lineage>
</organism>
<name>A0A8T0UCS8_PANVG</name>
<keyword evidence="3" id="KW-1185">Reference proteome</keyword>
<evidence type="ECO:0000313" key="3">
    <source>
        <dbReference type="Proteomes" id="UP000823388"/>
    </source>
</evidence>
<comment type="caution">
    <text evidence="2">The sequence shown here is derived from an EMBL/GenBank/DDBJ whole genome shotgun (WGS) entry which is preliminary data.</text>
</comment>
<gene>
    <name evidence="2" type="ORF">PVAP13_3NG147800</name>
</gene>
<evidence type="ECO:0000313" key="2">
    <source>
        <dbReference type="EMBL" id="KAG2620117.1"/>
    </source>
</evidence>
<proteinExistence type="predicted"/>
<sequence length="152" mass="17027">MPYLLPLSSSFGMRSIQAKEGRGRPDLCRIEPRRVVAHHATASCSRGASELPMATTHAISKKRKFVADGVFFAELNELAEDGYSGVEVRVTPMRTDAGRRPRRRAAASGDARRRRWAMACVEKMEFGIDSIIVALFVFFLFSSMILGLKFWD</sequence>
<reference evidence="2" key="1">
    <citation type="submission" date="2020-05" db="EMBL/GenBank/DDBJ databases">
        <title>WGS assembly of Panicum virgatum.</title>
        <authorList>
            <person name="Lovell J.T."/>
            <person name="Jenkins J."/>
            <person name="Shu S."/>
            <person name="Juenger T.E."/>
            <person name="Schmutz J."/>
        </authorList>
    </citation>
    <scope>NUCLEOTIDE SEQUENCE</scope>
    <source>
        <strain evidence="2">AP13</strain>
    </source>
</reference>
<dbReference type="EMBL" id="CM029042">
    <property type="protein sequence ID" value="KAG2620117.1"/>
    <property type="molecule type" value="Genomic_DNA"/>
</dbReference>
<accession>A0A8T0UCS8</accession>
<dbReference type="AlphaFoldDB" id="A0A8T0UCS8"/>
<evidence type="ECO:0000256" key="1">
    <source>
        <dbReference type="SAM" id="Phobius"/>
    </source>
</evidence>